<evidence type="ECO:0000313" key="1">
    <source>
        <dbReference type="EMBL" id="EMO91156.1"/>
    </source>
</evidence>
<proteinExistence type="predicted"/>
<gene>
    <name evidence="1" type="ORF">LEP1GSC024_4502</name>
</gene>
<name>M6YH30_9LEPT</name>
<protein>
    <submittedName>
        <fullName evidence="1">Uncharacterized protein</fullName>
    </submittedName>
</protein>
<evidence type="ECO:0000313" key="2">
    <source>
        <dbReference type="Proteomes" id="UP000012138"/>
    </source>
</evidence>
<organism evidence="1 2">
    <name type="scientific">Leptospira noguchii str. 2001034031</name>
    <dbReference type="NCBI Taxonomy" id="1193053"/>
    <lineage>
        <taxon>Bacteria</taxon>
        <taxon>Pseudomonadati</taxon>
        <taxon>Spirochaetota</taxon>
        <taxon>Spirochaetia</taxon>
        <taxon>Leptospirales</taxon>
        <taxon>Leptospiraceae</taxon>
        <taxon>Leptospira</taxon>
    </lineage>
</organism>
<comment type="caution">
    <text evidence="1">The sequence shown here is derived from an EMBL/GenBank/DDBJ whole genome shotgun (WGS) entry which is preliminary data.</text>
</comment>
<sequence>MGLKYRIKRKHKRLPLPTVPKLLPGASGGRWSVGLALFRKKIQDLEYN</sequence>
<dbReference type="AlphaFoldDB" id="M6YH30"/>
<reference evidence="1 2" key="1">
    <citation type="submission" date="2013-01" db="EMBL/GenBank/DDBJ databases">
        <authorList>
            <person name="Harkins D.M."/>
            <person name="Durkin A.S."/>
            <person name="Brinkac L.M."/>
            <person name="Haft D.H."/>
            <person name="Selengut J.D."/>
            <person name="Sanka R."/>
            <person name="DePew J."/>
            <person name="Purushe J."/>
            <person name="Whelen A.C."/>
            <person name="Vinetz J.M."/>
            <person name="Sutton G.G."/>
            <person name="Nierman W.C."/>
            <person name="Fouts D.E."/>
        </authorList>
    </citation>
    <scope>NUCLEOTIDE SEQUENCE [LARGE SCALE GENOMIC DNA]</scope>
    <source>
        <strain evidence="1 2">2001034031</strain>
    </source>
</reference>
<accession>M6YH30</accession>
<dbReference type="EMBL" id="AKXB02000014">
    <property type="protein sequence ID" value="EMO91156.1"/>
    <property type="molecule type" value="Genomic_DNA"/>
</dbReference>
<dbReference type="Proteomes" id="UP000012138">
    <property type="component" value="Unassembled WGS sequence"/>
</dbReference>